<evidence type="ECO:0000313" key="4">
    <source>
        <dbReference type="WBParaSite" id="TASK_0000246801-mRNA-1"/>
    </source>
</evidence>
<reference evidence="2 3" key="2">
    <citation type="submission" date="2018-11" db="EMBL/GenBank/DDBJ databases">
        <authorList>
            <consortium name="Pathogen Informatics"/>
        </authorList>
    </citation>
    <scope>NUCLEOTIDE SEQUENCE [LARGE SCALE GENOMIC DNA]</scope>
</reference>
<dbReference type="Proteomes" id="UP000282613">
    <property type="component" value="Unassembled WGS sequence"/>
</dbReference>
<dbReference type="WBParaSite" id="TASK_0000246801-mRNA-1">
    <property type="protein sequence ID" value="TASK_0000246801-mRNA-1"/>
    <property type="gene ID" value="TASK_0000246801"/>
</dbReference>
<reference evidence="4" key="1">
    <citation type="submission" date="2017-02" db="UniProtKB">
        <authorList>
            <consortium name="WormBaseParasite"/>
        </authorList>
    </citation>
    <scope>IDENTIFICATION</scope>
</reference>
<proteinExistence type="predicted"/>
<gene>
    <name evidence="2" type="ORF">TASK_LOCUS2469</name>
</gene>
<dbReference type="EMBL" id="UYRS01001765">
    <property type="protein sequence ID" value="VDK25307.1"/>
    <property type="molecule type" value="Genomic_DNA"/>
</dbReference>
<dbReference type="AlphaFoldDB" id="A0A0R3VYH4"/>
<dbReference type="OrthoDB" id="6249863at2759"/>
<feature type="region of interest" description="Disordered" evidence="1">
    <location>
        <begin position="746"/>
        <end position="777"/>
    </location>
</feature>
<feature type="compositionally biased region" description="Acidic residues" evidence="1">
    <location>
        <begin position="752"/>
        <end position="772"/>
    </location>
</feature>
<keyword evidence="3" id="KW-1185">Reference proteome</keyword>
<evidence type="ECO:0000256" key="1">
    <source>
        <dbReference type="SAM" id="MobiDB-lite"/>
    </source>
</evidence>
<evidence type="ECO:0000313" key="2">
    <source>
        <dbReference type="EMBL" id="VDK25307.1"/>
    </source>
</evidence>
<sequence>MTGYLEPEECGCECLELLLRLESSTSLSPAIVSSIQTLLRLLCLRAHEAAVCRCMLDSEIPRFFLGRTLLEHSDRSYFLLSTTITGCGGGGTGGLLMQHLIKRGSYYSGLMLILHSCYTRNSHLARTLFRNVILWNAGEGPHNPNRARCPLLFFFPLLSEWTSVNLGCSSAPQELLCHSLRDVLDTIAVATWEEQQKALVNLLWLVRREQRDGSEMGPQLESAVIALLPRFIAFLPGLVEETELKSLEVVLHLLESVERSSPFRLSVVDSICVGRRLIYLLVSLMEKLDRANTELQDLIIRVFRRVRDLLEKLTDLDELARDSALVSIAQAACDKFSATKTSPLFELAPVSILPNADRPSGLLLANPPPPPPEPTFKTTAIKGQLIRRNPLNSRVHQANESSVWKPSTCLWVQLVRRLISSSTPTSGINVAYQHYFGRALEDTLLPHGLQLPQTNVQTCTLNPPAFQQPCGLGLERILALLRAFLPDWKLSSPFNSERVLWGFLELLLQPPPSISSSAKESPMDDAAKRLPLPAMRLLLGLLSGLEVTWASVLAPRVPLSTFTDDAEVEAVLGVFPLPGIPTVARQRARKLAVEHFHRRVDTSSRLYNVTELLLTRLAQFPITPKLNNLPASPPSPLPPPPLEGLLSLLTSREMAFCLSETRRGVRLRAYLAWRGGGGIGGSSDGVFALSAGMIRALAQSHLVEDGLASLVPRLLLQFTPFSLSASSSSSPYGNSASDRRLLSILNRKGGEVGDEEDEEEGSTEIEEDEEDEGGRIREIDVDGEVMVVLDD</sequence>
<name>A0A0R3VYH4_TAEAS</name>
<dbReference type="STRING" id="60517.A0A0R3VYH4"/>
<accession>A0A0R3VYH4</accession>
<evidence type="ECO:0000313" key="3">
    <source>
        <dbReference type="Proteomes" id="UP000282613"/>
    </source>
</evidence>
<protein>
    <submittedName>
        <fullName evidence="4">Lysosomal trafficking regulator lyst</fullName>
    </submittedName>
</protein>
<organism evidence="4">
    <name type="scientific">Taenia asiatica</name>
    <name type="common">Asian tapeworm</name>
    <dbReference type="NCBI Taxonomy" id="60517"/>
    <lineage>
        <taxon>Eukaryota</taxon>
        <taxon>Metazoa</taxon>
        <taxon>Spiralia</taxon>
        <taxon>Lophotrochozoa</taxon>
        <taxon>Platyhelminthes</taxon>
        <taxon>Cestoda</taxon>
        <taxon>Eucestoda</taxon>
        <taxon>Cyclophyllidea</taxon>
        <taxon>Taeniidae</taxon>
        <taxon>Taenia</taxon>
    </lineage>
</organism>